<feature type="region of interest" description="Disordered" evidence="1">
    <location>
        <begin position="61"/>
        <end position="84"/>
    </location>
</feature>
<evidence type="ECO:0008006" key="4">
    <source>
        <dbReference type="Google" id="ProtNLM"/>
    </source>
</evidence>
<dbReference type="EMBL" id="JAKCXM010000284">
    <property type="protein sequence ID" value="KAJ0396689.1"/>
    <property type="molecule type" value="Genomic_DNA"/>
</dbReference>
<comment type="caution">
    <text evidence="2">The sequence shown here is derived from an EMBL/GenBank/DDBJ whole genome shotgun (WGS) entry which is preliminary data.</text>
</comment>
<evidence type="ECO:0000313" key="3">
    <source>
        <dbReference type="Proteomes" id="UP001209570"/>
    </source>
</evidence>
<dbReference type="AlphaFoldDB" id="A0AAD5LZ62"/>
<organism evidence="2 3">
    <name type="scientific">Pythium insidiosum</name>
    <name type="common">Pythiosis disease agent</name>
    <dbReference type="NCBI Taxonomy" id="114742"/>
    <lineage>
        <taxon>Eukaryota</taxon>
        <taxon>Sar</taxon>
        <taxon>Stramenopiles</taxon>
        <taxon>Oomycota</taxon>
        <taxon>Peronosporomycetes</taxon>
        <taxon>Pythiales</taxon>
        <taxon>Pythiaceae</taxon>
        <taxon>Pythium</taxon>
    </lineage>
</organism>
<name>A0AAD5LZ62_PYTIN</name>
<gene>
    <name evidence="2" type="ORF">P43SY_006474</name>
</gene>
<protein>
    <recommendedName>
        <fullName evidence="4">Helicase-associated domain-containing protein</fullName>
    </recommendedName>
</protein>
<accession>A0AAD5LZ62</accession>
<evidence type="ECO:0000256" key="1">
    <source>
        <dbReference type="SAM" id="MobiDB-lite"/>
    </source>
</evidence>
<sequence length="575" mass="64768">MLAWTRRLGALAAQPAAAPPRSAALQRLAMAQARSSIANAVASSSSFAGCSRFLSTSGCSVDNGRSRGRRRAAPRASSPANAKRQKELAQLVEAVHVFHEREGHFAVPINFIVPTSARSATAWPTELRGFTLGVKIHKLMQLVANDKAPNGSQQHIAALEAMGFPVANWRHYLFNTVLLPSLRHYQRCHDNLFVPQKFVVPADGRDTGSNEAGEWPRTTWGYPLGLQVAKLRRDQDLLSAAHVDALNAIGFVWNVRDAKWHEYFMPGLRLFKELHGHADVPLAFVIPSDGESDAAVWPQHLRGYHLGRHVYMVRSGKYAKYIEQARPELDALGFAFDVSDNLWHYTIFPALEIFSQLHGHCDVPQDFVVPAEDPWPESAYGWRLGHTVRSIRHQGIYEEQVRTARKDLDRIGFVWNAGDRVEATLRRIVLPAMRAYQTLHGDILVSTDFVVPRDANGWPSQARGFRLGHWITRVRAGQIDLPKALKQELDTLGFVWRFNDERWKNVLLPAFRVYAELHGSCRSMSTKFHVPHEPPYPKQCWGVNLGGAMWHIKNGDTYVNDPLKERELKRLGLLA</sequence>
<keyword evidence="3" id="KW-1185">Reference proteome</keyword>
<proteinExistence type="predicted"/>
<dbReference type="PANTHER" id="PTHR37066">
    <property type="entry name" value="HELICASE-ASSOCIATED"/>
    <property type="match status" value="1"/>
</dbReference>
<dbReference type="PANTHER" id="PTHR37066:SF1">
    <property type="entry name" value="LNS2_PITP DOMAIN-CONTAINING PROTEIN"/>
    <property type="match status" value="1"/>
</dbReference>
<evidence type="ECO:0000313" key="2">
    <source>
        <dbReference type="EMBL" id="KAJ0396689.1"/>
    </source>
</evidence>
<dbReference type="Proteomes" id="UP001209570">
    <property type="component" value="Unassembled WGS sequence"/>
</dbReference>
<reference evidence="2" key="1">
    <citation type="submission" date="2021-12" db="EMBL/GenBank/DDBJ databases">
        <title>Prjna785345.</title>
        <authorList>
            <person name="Rujirawat T."/>
            <person name="Krajaejun T."/>
        </authorList>
    </citation>
    <scope>NUCLEOTIDE SEQUENCE</scope>
    <source>
        <strain evidence="2">Pi057C3</strain>
    </source>
</reference>